<dbReference type="InterPro" id="IPR006531">
    <property type="entry name" value="Gp5/Vgr_OB"/>
</dbReference>
<organism evidence="2 3">
    <name type="scientific">Dactylosporangium maewongense</name>
    <dbReference type="NCBI Taxonomy" id="634393"/>
    <lineage>
        <taxon>Bacteria</taxon>
        <taxon>Bacillati</taxon>
        <taxon>Actinomycetota</taxon>
        <taxon>Actinomycetes</taxon>
        <taxon>Micromonosporales</taxon>
        <taxon>Micromonosporaceae</taxon>
        <taxon>Dactylosporangium</taxon>
    </lineage>
</organism>
<dbReference type="SUPFAM" id="SSF69255">
    <property type="entry name" value="gp5 N-terminal domain-like"/>
    <property type="match status" value="1"/>
</dbReference>
<dbReference type="NCBIfam" id="NF033848">
    <property type="entry name" value="VgrG_rel"/>
    <property type="match status" value="1"/>
</dbReference>
<feature type="domain" description="Gp5/Type VI secretion system Vgr protein OB-fold" evidence="1">
    <location>
        <begin position="337"/>
        <end position="410"/>
    </location>
</feature>
<evidence type="ECO:0000313" key="3">
    <source>
        <dbReference type="Proteomes" id="UP001501470"/>
    </source>
</evidence>
<comment type="caution">
    <text evidence="2">The sequence shown here is derived from an EMBL/GenBank/DDBJ whole genome shotgun (WGS) entry which is preliminary data.</text>
</comment>
<dbReference type="SUPFAM" id="SSF69279">
    <property type="entry name" value="Phage tail proteins"/>
    <property type="match status" value="1"/>
</dbReference>
<dbReference type="Gene3D" id="2.40.50.230">
    <property type="entry name" value="Gp5 N-terminal domain"/>
    <property type="match status" value="1"/>
</dbReference>
<evidence type="ECO:0000313" key="2">
    <source>
        <dbReference type="EMBL" id="GAA1541016.1"/>
    </source>
</evidence>
<dbReference type="InterPro" id="IPR037026">
    <property type="entry name" value="Vgr_OB-fold_dom_sf"/>
</dbReference>
<name>A0ABP4MBI0_9ACTN</name>
<reference evidence="3" key="1">
    <citation type="journal article" date="2019" name="Int. J. Syst. Evol. Microbiol.">
        <title>The Global Catalogue of Microorganisms (GCM) 10K type strain sequencing project: providing services to taxonomists for standard genome sequencing and annotation.</title>
        <authorList>
            <consortium name="The Broad Institute Genomics Platform"/>
            <consortium name="The Broad Institute Genome Sequencing Center for Infectious Disease"/>
            <person name="Wu L."/>
            <person name="Ma J."/>
        </authorList>
    </citation>
    <scope>NUCLEOTIDE SEQUENCE [LARGE SCALE GENOMIC DNA]</scope>
    <source>
        <strain evidence="3">JCM 15933</strain>
    </source>
</reference>
<sequence length="521" mass="53262">MTFLIEVDGVALPDDVAAMLTYARVDDDTGLPAMFTLRFGDPQQAALDKAGLRIGAEVSVRVPVPGRPARTLTDGEVTSVEREFGPSGTTTEVRGLDATHRLQGARRVVAYLGMSVSEIVAAIAARAGLRAVPVAETGAAARAVWDGQLSQDDVTDWEFLLRLGDLFGARPAVVAGALHFAPADDGAEPLPLAARSLLALRATRSRPAAGAVAAHAWDLTTKRAVQATEPVPGAPGGVEQRVGGVAHRPDLVRVAAGAAAAGGAAAVELEGLAEGDPALRPGVAVELVDAGEPFEGRHVLTGVRHTFDAQAGYTTAFTVARPTPAPRPPGPVRGLVPAVVGDVRDPLGLGRVRLILPWLAPGYTTGWARTVQPGAGPGRGALVLPEVGDEVLAGFAGDDLDAPYVVGGLHNGADPVPQLSREPVDPVSGAVAVRGFVSRHGHRVELIEDGGVLIATAGGAATVRLDSVTGAVHVSGRGVTLDAGAGDLTLRGRRVSVEADADAEITANGQAVVRAAVIRLN</sequence>
<protein>
    <submittedName>
        <fullName evidence="2">VgrG-related protein</fullName>
    </submittedName>
</protein>
<dbReference type="Pfam" id="PF04717">
    <property type="entry name" value="Phage_base_V"/>
    <property type="match status" value="1"/>
</dbReference>
<gene>
    <name evidence="2" type="ORF">GCM10009827_070550</name>
</gene>
<dbReference type="InterPro" id="IPR047702">
    <property type="entry name" value="VgrG-rel"/>
</dbReference>
<dbReference type="EMBL" id="BAAAQD010000016">
    <property type="protein sequence ID" value="GAA1541016.1"/>
    <property type="molecule type" value="Genomic_DNA"/>
</dbReference>
<keyword evidence="3" id="KW-1185">Reference proteome</keyword>
<dbReference type="Proteomes" id="UP001501470">
    <property type="component" value="Unassembled WGS sequence"/>
</dbReference>
<proteinExistence type="predicted"/>
<dbReference type="RefSeq" id="WP_344506883.1">
    <property type="nucleotide sequence ID" value="NZ_BAAAQD010000016.1"/>
</dbReference>
<evidence type="ECO:0000259" key="1">
    <source>
        <dbReference type="Pfam" id="PF04717"/>
    </source>
</evidence>
<accession>A0ABP4MBI0</accession>